<evidence type="ECO:0000256" key="2">
    <source>
        <dbReference type="ARBA" id="ARBA00023002"/>
    </source>
</evidence>
<reference evidence="4" key="1">
    <citation type="submission" date="2023-11" db="EMBL/GenBank/DDBJ databases">
        <title>Identification and selenium tolerance of Delftia acidovorans R3-25.</title>
        <authorList>
            <person name="Zhang S."/>
            <person name="Liu Y."/>
            <person name="Guo Y."/>
        </authorList>
    </citation>
    <scope>NUCLEOTIDE SEQUENCE</scope>
    <source>
        <strain evidence="4">R3-25</strain>
    </source>
</reference>
<dbReference type="Gene3D" id="3.40.50.720">
    <property type="entry name" value="NAD(P)-binding Rossmann-like Domain"/>
    <property type="match status" value="1"/>
</dbReference>
<dbReference type="InterPro" id="IPR002347">
    <property type="entry name" value="SDR_fam"/>
</dbReference>
<evidence type="ECO:0000313" key="4">
    <source>
        <dbReference type="EMBL" id="MDX4957659.1"/>
    </source>
</evidence>
<dbReference type="Pfam" id="PF13561">
    <property type="entry name" value="adh_short_C2"/>
    <property type="match status" value="1"/>
</dbReference>
<feature type="domain" description="Ketoreductase" evidence="3">
    <location>
        <begin position="14"/>
        <end position="169"/>
    </location>
</feature>
<protein>
    <submittedName>
        <fullName evidence="4">SDR family oxidoreductase</fullName>
        <ecNumber evidence="4">1.-.-.-</ecNumber>
    </submittedName>
</protein>
<comment type="caution">
    <text evidence="4">The sequence shown here is derived from an EMBL/GenBank/DDBJ whole genome shotgun (WGS) entry which is preliminary data.</text>
</comment>
<dbReference type="Proteomes" id="UP001287445">
    <property type="component" value="Unassembled WGS sequence"/>
</dbReference>
<comment type="similarity">
    <text evidence="1">Belongs to the short-chain dehydrogenases/reductases (SDR) family.</text>
</comment>
<dbReference type="PANTHER" id="PTHR43477">
    <property type="entry name" value="DIHYDROANTICAPSIN 7-DEHYDROGENASE"/>
    <property type="match status" value="1"/>
</dbReference>
<dbReference type="EMBL" id="JAWWMZ010000019">
    <property type="protein sequence ID" value="MDX4957659.1"/>
    <property type="molecule type" value="Genomic_DNA"/>
</dbReference>
<evidence type="ECO:0000259" key="3">
    <source>
        <dbReference type="SMART" id="SM00822"/>
    </source>
</evidence>
<dbReference type="InterPro" id="IPR051122">
    <property type="entry name" value="SDR_DHRS6-like"/>
</dbReference>
<dbReference type="InterPro" id="IPR036291">
    <property type="entry name" value="NAD(P)-bd_dom_sf"/>
</dbReference>
<dbReference type="CDD" id="cd05233">
    <property type="entry name" value="SDR_c"/>
    <property type="match status" value="1"/>
</dbReference>
<dbReference type="PANTHER" id="PTHR43477:SF1">
    <property type="entry name" value="DIHYDROANTICAPSIN 7-DEHYDROGENASE"/>
    <property type="match status" value="1"/>
</dbReference>
<proteinExistence type="inferred from homology"/>
<dbReference type="InterPro" id="IPR057326">
    <property type="entry name" value="KR_dom"/>
</dbReference>
<accession>A0AAJ2VA42</accession>
<dbReference type="EC" id="1.-.-.-" evidence="4"/>
<sequence length="246" mass="25889">MSSAAISPFSMQGKTVLVTGASSGLGRHIAITLARRGARLVITGRDADRLRQCHEALQGEGHVQITADLTLPKDRDRVVQASIGIHGLLHCAGLHQATPVNALTEELMTRMYQINFLAPVMLTQHLLQVGAVAQKGSIVFMLSTAAHSGMERLGPYAAMKAGLWGLIKCLALEQASQKIRVNGISPAVIGTPPAESGQQILVADKALHPLGHGTPDDVAHAAIYLLSDASRWVTGTSLILDGGAAH</sequence>
<name>A0AAJ2VA42_DELAC</name>
<organism evidence="4 5">
    <name type="scientific">Delftia acidovorans</name>
    <name type="common">Pseudomonas acidovorans</name>
    <name type="synonym">Comamonas acidovorans</name>
    <dbReference type="NCBI Taxonomy" id="80866"/>
    <lineage>
        <taxon>Bacteria</taxon>
        <taxon>Pseudomonadati</taxon>
        <taxon>Pseudomonadota</taxon>
        <taxon>Betaproteobacteria</taxon>
        <taxon>Burkholderiales</taxon>
        <taxon>Comamonadaceae</taxon>
        <taxon>Delftia</taxon>
    </lineage>
</organism>
<evidence type="ECO:0000256" key="1">
    <source>
        <dbReference type="ARBA" id="ARBA00006484"/>
    </source>
</evidence>
<dbReference type="RefSeq" id="WP_043822577.1">
    <property type="nucleotide sequence ID" value="NZ_JAWWMZ010000019.1"/>
</dbReference>
<gene>
    <name evidence="4" type="ORF">SGN30_29935</name>
</gene>
<dbReference type="PRINTS" id="PR00081">
    <property type="entry name" value="GDHRDH"/>
</dbReference>
<dbReference type="SMART" id="SM00822">
    <property type="entry name" value="PKS_KR"/>
    <property type="match status" value="1"/>
</dbReference>
<evidence type="ECO:0000313" key="5">
    <source>
        <dbReference type="Proteomes" id="UP001287445"/>
    </source>
</evidence>
<dbReference type="SUPFAM" id="SSF51735">
    <property type="entry name" value="NAD(P)-binding Rossmann-fold domains"/>
    <property type="match status" value="1"/>
</dbReference>
<keyword evidence="2 4" id="KW-0560">Oxidoreductase</keyword>
<dbReference type="GO" id="GO:0016491">
    <property type="term" value="F:oxidoreductase activity"/>
    <property type="evidence" value="ECO:0007669"/>
    <property type="project" value="UniProtKB-KW"/>
</dbReference>
<dbReference type="AlphaFoldDB" id="A0AAJ2VA42"/>